<feature type="transmembrane region" description="Helical" evidence="1">
    <location>
        <begin position="33"/>
        <end position="55"/>
    </location>
</feature>
<organism evidence="2 3">
    <name type="scientific">Janibacter indicus</name>
    <dbReference type="NCBI Taxonomy" id="857417"/>
    <lineage>
        <taxon>Bacteria</taxon>
        <taxon>Bacillati</taxon>
        <taxon>Actinomycetota</taxon>
        <taxon>Actinomycetes</taxon>
        <taxon>Micrococcales</taxon>
        <taxon>Intrasporangiaceae</taxon>
        <taxon>Janibacter</taxon>
    </lineage>
</organism>
<reference evidence="2 3" key="1">
    <citation type="submission" date="2017-04" db="EMBL/GenBank/DDBJ databases">
        <authorList>
            <person name="Afonso C.L."/>
            <person name="Miller P.J."/>
            <person name="Scott M.A."/>
            <person name="Spackman E."/>
            <person name="Goraichik I."/>
            <person name="Dimitrov K.M."/>
            <person name="Suarez D.L."/>
            <person name="Swayne D.E."/>
        </authorList>
    </citation>
    <scope>NUCLEOTIDE SEQUENCE [LARGE SCALE GENOMIC DNA]</scope>
    <source>
        <strain evidence="2 3">CGMCC 1.12511</strain>
    </source>
</reference>
<feature type="transmembrane region" description="Helical" evidence="1">
    <location>
        <begin position="185"/>
        <end position="209"/>
    </location>
</feature>
<sequence length="347" mass="36885">MKNWVSTWMGPLNWDFAEPGAGKHALSPFFRTWGPWLAASLIAGLVSGLAVRGLGIPTEVVTTSQQPVMTVALGLFISVQFRVSRNQDGDFEPIAGLVLRTVTSSALFLGACLAVALPAAGDADSGFLAVPTWLLFTTLLAILRPLDQELTQELAERELKHLRTVRTQLARSIGSPTRGISSQRFILLILVLSLIPAALTAASAALAGLSDPEALFNGAMSAASTWVVTLAWFALAEGTMQLRASARARSLGPLASAFMRVAFLSLIIGLFAGLGIISLSLHVVGRIELLPSQWFLAGSSLTFSTAAITALWGWPSPRLAASSALADIDTRIRLLHERSADSPEFSI</sequence>
<protein>
    <submittedName>
        <fullName evidence="2">Uncharacterized protein</fullName>
    </submittedName>
</protein>
<feature type="transmembrane region" description="Helical" evidence="1">
    <location>
        <begin position="257"/>
        <end position="281"/>
    </location>
</feature>
<feature type="transmembrane region" description="Helical" evidence="1">
    <location>
        <begin position="215"/>
        <end position="236"/>
    </location>
</feature>
<keyword evidence="1" id="KW-0472">Membrane</keyword>
<name>A0A1W2A896_9MICO</name>
<dbReference type="Proteomes" id="UP000192634">
    <property type="component" value="Unassembled WGS sequence"/>
</dbReference>
<evidence type="ECO:0000313" key="3">
    <source>
        <dbReference type="Proteomes" id="UP000192634"/>
    </source>
</evidence>
<feature type="transmembrane region" description="Helical" evidence="1">
    <location>
        <begin position="126"/>
        <end position="143"/>
    </location>
</feature>
<keyword evidence="1" id="KW-0812">Transmembrane</keyword>
<feature type="transmembrane region" description="Helical" evidence="1">
    <location>
        <begin position="293"/>
        <end position="314"/>
    </location>
</feature>
<dbReference type="EMBL" id="FWXN01000005">
    <property type="protein sequence ID" value="SMC56692.1"/>
    <property type="molecule type" value="Genomic_DNA"/>
</dbReference>
<gene>
    <name evidence="2" type="ORF">SAMN06296429_105134</name>
</gene>
<keyword evidence="1" id="KW-1133">Transmembrane helix</keyword>
<dbReference type="RefSeq" id="WP_143445484.1">
    <property type="nucleotide sequence ID" value="NZ_FWXN01000005.1"/>
</dbReference>
<accession>A0A1W2A896</accession>
<proteinExistence type="predicted"/>
<evidence type="ECO:0000313" key="2">
    <source>
        <dbReference type="EMBL" id="SMC56692.1"/>
    </source>
</evidence>
<feature type="transmembrane region" description="Helical" evidence="1">
    <location>
        <begin position="97"/>
        <end position="120"/>
    </location>
</feature>
<dbReference type="AlphaFoldDB" id="A0A1W2A896"/>
<evidence type="ECO:0000256" key="1">
    <source>
        <dbReference type="SAM" id="Phobius"/>
    </source>
</evidence>